<keyword evidence="15" id="KW-1185">Reference proteome</keyword>
<dbReference type="InterPro" id="IPR045584">
    <property type="entry name" value="Pilin-like"/>
</dbReference>
<dbReference type="Proteomes" id="UP000615989">
    <property type="component" value="Unassembled WGS sequence"/>
</dbReference>
<evidence type="ECO:0000256" key="12">
    <source>
        <dbReference type="SAM" id="Phobius"/>
    </source>
</evidence>
<evidence type="ECO:0000256" key="10">
    <source>
        <dbReference type="ARBA" id="ARBA00030775"/>
    </source>
</evidence>
<feature type="region of interest" description="Disordered" evidence="11">
    <location>
        <begin position="1"/>
        <end position="22"/>
    </location>
</feature>
<sequence length="235" mass="25589">MGSSYKKPPSPPGSTIRKRKIRARRRCRHHRQTFRYAGSRHSLGISRCPVQLTSTNGNLVASAHLNARYPVRGFTLIELMVAIAILGIVLGLGMPAFNSAIQNNRATSATNDLVTALQLARSEAVKRRQDIVVCRRNGDGDACANGTDWAVGWLVQGPQEQDDGTVVQITIQVWDPPHGRAILTGPNAGITFQQNGQASREVDFSVVFKDCSGNEKRTINVKTTGRVSTTRTACP</sequence>
<evidence type="ECO:0000256" key="1">
    <source>
        <dbReference type="ARBA" id="ARBA00004377"/>
    </source>
</evidence>
<dbReference type="Pfam" id="PF12019">
    <property type="entry name" value="GspH"/>
    <property type="match status" value="1"/>
</dbReference>
<keyword evidence="7 12" id="KW-1133">Transmembrane helix</keyword>
<evidence type="ECO:0000256" key="5">
    <source>
        <dbReference type="ARBA" id="ARBA00022519"/>
    </source>
</evidence>
<dbReference type="Pfam" id="PF07963">
    <property type="entry name" value="N_methyl"/>
    <property type="match status" value="1"/>
</dbReference>
<comment type="subcellular location">
    <subcellularLocation>
        <location evidence="1">Cell inner membrane</location>
        <topology evidence="1">Single-pass membrane protein</topology>
    </subcellularLocation>
</comment>
<evidence type="ECO:0000313" key="15">
    <source>
        <dbReference type="Proteomes" id="UP000615989"/>
    </source>
</evidence>
<keyword evidence="6 12" id="KW-0812">Transmembrane</keyword>
<evidence type="ECO:0000256" key="2">
    <source>
        <dbReference type="ARBA" id="ARBA00021549"/>
    </source>
</evidence>
<dbReference type="NCBIfam" id="TIGR02532">
    <property type="entry name" value="IV_pilin_GFxxxE"/>
    <property type="match status" value="1"/>
</dbReference>
<protein>
    <recommendedName>
        <fullName evidence="2">Type II secretion system protein H</fullName>
    </recommendedName>
    <alternativeName>
        <fullName evidence="10">General secretion pathway protein H</fullName>
    </alternativeName>
</protein>
<name>A0ABX1PPU1_9RHOO</name>
<keyword evidence="3" id="KW-1003">Cell membrane</keyword>
<keyword evidence="4" id="KW-0488">Methylation</keyword>
<keyword evidence="5" id="KW-0997">Cell inner membrane</keyword>
<evidence type="ECO:0000256" key="7">
    <source>
        <dbReference type="ARBA" id="ARBA00022989"/>
    </source>
</evidence>
<evidence type="ECO:0000259" key="13">
    <source>
        <dbReference type="Pfam" id="PF12019"/>
    </source>
</evidence>
<dbReference type="PROSITE" id="PS00409">
    <property type="entry name" value="PROKAR_NTER_METHYL"/>
    <property type="match status" value="1"/>
</dbReference>
<dbReference type="PANTHER" id="PTHR30093:SF41">
    <property type="entry name" value="TYPE II SECRETION SYSTEM PROTEIN H"/>
    <property type="match status" value="1"/>
</dbReference>
<dbReference type="EMBL" id="WTVG01000038">
    <property type="protein sequence ID" value="NMG25657.1"/>
    <property type="molecule type" value="Genomic_DNA"/>
</dbReference>
<feature type="domain" description="General secretion pathway GspH" evidence="13">
    <location>
        <begin position="109"/>
        <end position="225"/>
    </location>
</feature>
<dbReference type="PANTHER" id="PTHR30093">
    <property type="entry name" value="GENERAL SECRETION PATHWAY PROTEIN G"/>
    <property type="match status" value="1"/>
</dbReference>
<evidence type="ECO:0000313" key="14">
    <source>
        <dbReference type="EMBL" id="NMG25657.1"/>
    </source>
</evidence>
<evidence type="ECO:0000256" key="11">
    <source>
        <dbReference type="SAM" id="MobiDB-lite"/>
    </source>
</evidence>
<feature type="transmembrane region" description="Helical" evidence="12">
    <location>
        <begin position="76"/>
        <end position="97"/>
    </location>
</feature>
<evidence type="ECO:0000256" key="4">
    <source>
        <dbReference type="ARBA" id="ARBA00022481"/>
    </source>
</evidence>
<proteinExistence type="inferred from homology"/>
<dbReference type="SUPFAM" id="SSF54523">
    <property type="entry name" value="Pili subunits"/>
    <property type="match status" value="1"/>
</dbReference>
<gene>
    <name evidence="14" type="ORF">GO606_13185</name>
</gene>
<evidence type="ECO:0000256" key="9">
    <source>
        <dbReference type="ARBA" id="ARBA00025772"/>
    </source>
</evidence>
<accession>A0ABX1PPU1</accession>
<dbReference type="Gene3D" id="3.55.40.10">
    <property type="entry name" value="minor pseudopilin epsh domain"/>
    <property type="match status" value="1"/>
</dbReference>
<evidence type="ECO:0000256" key="3">
    <source>
        <dbReference type="ARBA" id="ARBA00022475"/>
    </source>
</evidence>
<comment type="caution">
    <text evidence="14">The sequence shown here is derived from an EMBL/GenBank/DDBJ whole genome shotgun (WGS) entry which is preliminary data.</text>
</comment>
<keyword evidence="8 12" id="KW-0472">Membrane</keyword>
<evidence type="ECO:0000256" key="8">
    <source>
        <dbReference type="ARBA" id="ARBA00023136"/>
    </source>
</evidence>
<dbReference type="InterPro" id="IPR022346">
    <property type="entry name" value="T2SS_GspH"/>
</dbReference>
<organism evidence="14 15">
    <name type="scientific">Aromatoleum anaerobium</name>
    <dbReference type="NCBI Taxonomy" id="182180"/>
    <lineage>
        <taxon>Bacteria</taxon>
        <taxon>Pseudomonadati</taxon>
        <taxon>Pseudomonadota</taxon>
        <taxon>Betaproteobacteria</taxon>
        <taxon>Rhodocyclales</taxon>
        <taxon>Rhodocyclaceae</taxon>
        <taxon>Aromatoleum</taxon>
    </lineage>
</organism>
<comment type="similarity">
    <text evidence="9">Belongs to the GSP H family.</text>
</comment>
<dbReference type="InterPro" id="IPR012902">
    <property type="entry name" value="N_methyl_site"/>
</dbReference>
<evidence type="ECO:0000256" key="6">
    <source>
        <dbReference type="ARBA" id="ARBA00022692"/>
    </source>
</evidence>
<reference evidence="14" key="1">
    <citation type="submission" date="2019-12" db="EMBL/GenBank/DDBJ databases">
        <title>Comparative genomics gives insights into the taxonomy of the Azoarcus-Aromatoleum group and reveals separate origins of nif in the plant-associated Azoarcus and non-plant-associated Aromatoleum sub-groups.</title>
        <authorList>
            <person name="Lafos M."/>
            <person name="Maluk M."/>
            <person name="Batista M."/>
            <person name="Junghare M."/>
            <person name="Carmona M."/>
            <person name="Faoro H."/>
            <person name="Cruz L.M."/>
            <person name="Battistoni F."/>
            <person name="De Souza E."/>
            <person name="Pedrosa F."/>
            <person name="Chen W.-M."/>
            <person name="Poole P.S."/>
            <person name="Dixon R.A."/>
            <person name="James E.K."/>
        </authorList>
    </citation>
    <scope>NUCLEOTIDE SEQUENCE</scope>
    <source>
        <strain evidence="14">LuFRes1</strain>
    </source>
</reference>